<dbReference type="InterPro" id="IPR006626">
    <property type="entry name" value="PbH1"/>
</dbReference>
<evidence type="ECO:0000313" key="1">
    <source>
        <dbReference type="EMBL" id="RKH64897.1"/>
    </source>
</evidence>
<keyword evidence="2" id="KW-1185">Reference proteome</keyword>
<dbReference type="Proteomes" id="UP000267003">
    <property type="component" value="Unassembled WGS sequence"/>
</dbReference>
<dbReference type="InterPro" id="IPR052918">
    <property type="entry name" value="Motility_Chemotaxis_Reg"/>
</dbReference>
<accession>A0A3A8Q893</accession>
<dbReference type="AlphaFoldDB" id="A0A3A8Q893"/>
<protein>
    <submittedName>
        <fullName evidence="1">Right-handed parallel beta-helix repeat-containing protein</fullName>
    </submittedName>
</protein>
<dbReference type="InterPro" id="IPR012334">
    <property type="entry name" value="Pectin_lyas_fold"/>
</dbReference>
<proteinExistence type="predicted"/>
<comment type="caution">
    <text evidence="1">The sequence shown here is derived from an EMBL/GenBank/DDBJ whole genome shotgun (WGS) entry which is preliminary data.</text>
</comment>
<dbReference type="InterPro" id="IPR011042">
    <property type="entry name" value="6-blade_b-propeller_TolB-like"/>
</dbReference>
<organism evidence="1 2">
    <name type="scientific">Corallococcus aberystwythensis</name>
    <dbReference type="NCBI Taxonomy" id="2316722"/>
    <lineage>
        <taxon>Bacteria</taxon>
        <taxon>Pseudomonadati</taxon>
        <taxon>Myxococcota</taxon>
        <taxon>Myxococcia</taxon>
        <taxon>Myxococcales</taxon>
        <taxon>Cystobacterineae</taxon>
        <taxon>Myxococcaceae</taxon>
        <taxon>Corallococcus</taxon>
    </lineage>
</organism>
<dbReference type="InterPro" id="IPR010620">
    <property type="entry name" value="SBBP_repeat"/>
</dbReference>
<dbReference type="Pfam" id="PF06739">
    <property type="entry name" value="SBBP"/>
    <property type="match status" value="1"/>
</dbReference>
<reference evidence="2" key="1">
    <citation type="submission" date="2018-09" db="EMBL/GenBank/DDBJ databases">
        <authorList>
            <person name="Livingstone P.G."/>
            <person name="Whitworth D.E."/>
        </authorList>
    </citation>
    <scope>NUCLEOTIDE SEQUENCE [LARGE SCALE GENOMIC DNA]</scope>
    <source>
        <strain evidence="2">AB050A</strain>
    </source>
</reference>
<dbReference type="Gene3D" id="2.160.20.10">
    <property type="entry name" value="Single-stranded right-handed beta-helix, Pectin lyase-like"/>
    <property type="match status" value="1"/>
</dbReference>
<evidence type="ECO:0000313" key="2">
    <source>
        <dbReference type="Proteomes" id="UP000267003"/>
    </source>
</evidence>
<name>A0A3A8Q893_9BACT</name>
<dbReference type="SMART" id="SM00710">
    <property type="entry name" value="PbH1"/>
    <property type="match status" value="7"/>
</dbReference>
<dbReference type="PANTHER" id="PTHR35580:SF1">
    <property type="entry name" value="PHYTASE-LIKE DOMAIN-CONTAINING PROTEIN"/>
    <property type="match status" value="1"/>
</dbReference>
<dbReference type="InterPro" id="IPR011050">
    <property type="entry name" value="Pectin_lyase_fold/virulence"/>
</dbReference>
<dbReference type="PANTHER" id="PTHR35580">
    <property type="entry name" value="CELL SURFACE GLYCOPROTEIN (S-LAYER PROTEIN)-LIKE PROTEIN"/>
    <property type="match status" value="1"/>
</dbReference>
<dbReference type="EMBL" id="RAWK01000099">
    <property type="protein sequence ID" value="RKH64897.1"/>
    <property type="molecule type" value="Genomic_DNA"/>
</dbReference>
<sequence>MSEASHSTPSRPFHPLFGPLLLLGLTLGCQDSAPEGPREAAQAHLATGTSTQALLPSCASVSTGTPCVGARSAMNTAFVDAAPSAPHLIRHVGILCGTWGGIPNADRPYCSDNNDGLTPQTAWATLQHAVNNVPVGGTIYVHQPFITPSPDDRYSEQVVISRAGTPSQPFRIMRAPDEAISSSGFYANPTLYSPLHATQNRRLAPLVFADGAAYWSVEGLDIDCEDAPVVGITLFNSVNVQPRIRSIALRFMDVRRCNNGGAVVTNSEDILFDRNHFSDNALMYPSGDAVQDAHGILVTKKSARILVRGNTITGSSGDAFQCQGRETPQNGWTPEQLGPSTDITLENNTFTGDFENAVDIKECVGVTVRNGVYSGYRPQSNTASQCGGEAVIFHFGASNILFENNRISDSGLGVMLGNNFKVQATDSGPTYVSNAVIRRNQLFQMTQDGDGDATNGTQTPGIRGGVGCADGIRIDYARDVDIYNNTFDEVGHSAIRLGIDGWNGDLGARRVQQAVNVHVWNNIIRNTGTVQYLEANKQNQRKGGALDFHTSATYSPGLTSNHNLVFNTSGPVLLRKDNEADSVPTRNLTQWKSATGLDAASFEQDPLFDPNSSHTGYMTLDGSPARNAALDDVNNDTDPTVPCGSPARLDLGAVESDCGVGSTPSGEWQRQRGTSDVDQYTAVVTDSAGNVYAAGYSWGSFGFTNQGKSDAILKQHSATGDNGWTRQLGGPEDDQAYALAYSGTPPFAPTQHYLYMVGQTRGALPGTSTSSYVPTGFVAQYDTSGNRGWTQRVGTSGLTGLHAVTVDAAGDIYVTGGTWGYETGGGMPDGALILIAKLSGETGAILWKRVHVGNTSSTLAPSGITLDAQGNIIIAGEFRSSSNAQPIAGFIGKYSPDGTQELAFTSLGGLGITSVSSLAKDTAGALVMGGFTQGNVPGKQSAGGRDGFVAKLSAADFAPIWLELVGTWGNDEVQAVAVDPQTNHIWVAGHTGGPLNGFPNYGGGADLFLWKWNANGSRTSTFRQAGTGLEEEATAVCVDASGNAVAAGWTSGALLGQWNGSTDAVLLKKNP</sequence>
<dbReference type="SUPFAM" id="SSF51126">
    <property type="entry name" value="Pectin lyase-like"/>
    <property type="match status" value="1"/>
</dbReference>
<dbReference type="SUPFAM" id="SSF63829">
    <property type="entry name" value="Calcium-dependent phosphotriesterase"/>
    <property type="match status" value="1"/>
</dbReference>
<dbReference type="Gene3D" id="2.120.10.30">
    <property type="entry name" value="TolB, C-terminal domain"/>
    <property type="match status" value="1"/>
</dbReference>
<gene>
    <name evidence="1" type="ORF">D7W81_17840</name>
</gene>